<dbReference type="eggNOG" id="ENOG5030V4C">
    <property type="taxonomic scope" value="Bacteria"/>
</dbReference>
<accession>C7M0X3</accession>
<keyword evidence="3" id="KW-1185">Reference proteome</keyword>
<keyword evidence="1" id="KW-0472">Membrane</keyword>
<dbReference type="Proteomes" id="UP000000771">
    <property type="component" value="Chromosome"/>
</dbReference>
<gene>
    <name evidence="2" type="ordered locus">Afer_1715</name>
</gene>
<keyword evidence="1" id="KW-1133">Transmembrane helix</keyword>
<organism evidence="2 3">
    <name type="scientific">Acidimicrobium ferrooxidans (strain DSM 10331 / JCM 15462 / NBRC 103882 / ICP)</name>
    <dbReference type="NCBI Taxonomy" id="525909"/>
    <lineage>
        <taxon>Bacteria</taxon>
        <taxon>Bacillati</taxon>
        <taxon>Actinomycetota</taxon>
        <taxon>Acidimicrobiia</taxon>
        <taxon>Acidimicrobiales</taxon>
        <taxon>Acidimicrobiaceae</taxon>
        <taxon>Acidimicrobium</taxon>
    </lineage>
</organism>
<keyword evidence="1" id="KW-0812">Transmembrane</keyword>
<dbReference type="STRING" id="525909.Afer_1715"/>
<evidence type="ECO:0000313" key="3">
    <source>
        <dbReference type="Proteomes" id="UP000000771"/>
    </source>
</evidence>
<reference evidence="2 3" key="1">
    <citation type="journal article" date="2009" name="Stand. Genomic Sci.">
        <title>Complete genome sequence of Acidimicrobium ferrooxidans type strain (ICP).</title>
        <authorList>
            <person name="Clum A."/>
            <person name="Nolan M."/>
            <person name="Lang E."/>
            <person name="Glavina Del Rio T."/>
            <person name="Tice H."/>
            <person name="Copeland A."/>
            <person name="Cheng J.F."/>
            <person name="Lucas S."/>
            <person name="Chen F."/>
            <person name="Bruce D."/>
            <person name="Goodwin L."/>
            <person name="Pitluck S."/>
            <person name="Ivanova N."/>
            <person name="Mavrommatis K."/>
            <person name="Mikhailova N."/>
            <person name="Pati A."/>
            <person name="Chen A."/>
            <person name="Palaniappan K."/>
            <person name="Goker M."/>
            <person name="Spring S."/>
            <person name="Land M."/>
            <person name="Hauser L."/>
            <person name="Chang Y.J."/>
            <person name="Jeffries C.C."/>
            <person name="Chain P."/>
            <person name="Bristow J."/>
            <person name="Eisen J.A."/>
            <person name="Markowitz V."/>
            <person name="Hugenholtz P."/>
            <person name="Kyrpides N.C."/>
            <person name="Klenk H.P."/>
            <person name="Lapidus A."/>
        </authorList>
    </citation>
    <scope>NUCLEOTIDE SEQUENCE [LARGE SCALE GENOMIC DNA]</scope>
    <source>
        <strain evidence="3">DSM 10331 / JCM 15462 / NBRC 103882 / ICP</strain>
    </source>
</reference>
<dbReference type="HOGENOM" id="CLU_1243120_0_0_11"/>
<evidence type="ECO:0008006" key="4">
    <source>
        <dbReference type="Google" id="ProtNLM"/>
    </source>
</evidence>
<protein>
    <recommendedName>
        <fullName evidence="4">DUF4012 domain-containing protein</fullName>
    </recommendedName>
</protein>
<evidence type="ECO:0000313" key="2">
    <source>
        <dbReference type="EMBL" id="ACU54631.1"/>
    </source>
</evidence>
<dbReference type="AlphaFoldDB" id="C7M0X3"/>
<sequence>MPRPVNRADPTLEPRTPARRRKVLWIVGAVVVASVAIEAAIVYPQRVTVAQERVDFRGAVQTMQQDAGGCAVALNDGYRALGAIVSKASNQLAEARTIIEQDEEYCTIAVNSDLYNLATYAPPNSLNHFNLTPVVKEVYAWAFPNAASVLAYMKTLLVHPTDMSTVTLIAGRLHTMDTVLATANAQLASVSRQLGISPQRVELSSTSGMPSFLRAELGRVAS</sequence>
<feature type="transmembrane region" description="Helical" evidence="1">
    <location>
        <begin position="23"/>
        <end position="43"/>
    </location>
</feature>
<dbReference type="EMBL" id="CP001631">
    <property type="protein sequence ID" value="ACU54631.1"/>
    <property type="molecule type" value="Genomic_DNA"/>
</dbReference>
<proteinExistence type="predicted"/>
<evidence type="ECO:0000256" key="1">
    <source>
        <dbReference type="SAM" id="Phobius"/>
    </source>
</evidence>
<name>C7M0X3_ACIFD</name>
<dbReference type="KEGG" id="afo:Afer_1715"/>